<dbReference type="Pfam" id="PF06812">
    <property type="entry name" value="ImpA_N"/>
    <property type="match status" value="1"/>
</dbReference>
<dbReference type="Proteomes" id="UP000595420">
    <property type="component" value="Chromosome"/>
</dbReference>
<dbReference type="EMBL" id="CP059488">
    <property type="protein sequence ID" value="QQD74195.1"/>
    <property type="molecule type" value="Genomic_DNA"/>
</dbReference>
<dbReference type="InterPro" id="IPR010657">
    <property type="entry name" value="ImpA_N"/>
</dbReference>
<dbReference type="AlphaFoldDB" id="A0A7T4WGT3"/>
<dbReference type="NCBIfam" id="TIGR03363">
    <property type="entry name" value="VI_chp_8"/>
    <property type="match status" value="1"/>
</dbReference>
<sequence length="344" mass="37793">MIDISELLTPISEEMPCGENLEYDRQFVELELVATPKAERAMGDSVKAAEEPDWSQVEKRSEELLGRSKDLRAAIFLTSAWLRTQGLPGWASGLALVQGLLENYWDDVHPQLDAEDNNDPTARVNSVSVLTDPIGILGYFRNTTFVRSPRLGQFSLRSLRIANGTLQTNTGGSPTLVEIEACCMDCPEQELVEALAAITDALEHANVIDRIFYDRVGTAGPDLKPLLQDHRDLAKFIHAQVALRIPSFGTDSPDTDSSDLNSPTEMGDTGLVGPTEPGQITNLQDVKRLLDAICEYYAKHEPSSPVPLLLRRAQRLVGANFMDLLKDLAPSGLSEIQMFSGSEN</sequence>
<evidence type="ECO:0000259" key="2">
    <source>
        <dbReference type="Pfam" id="PF06812"/>
    </source>
</evidence>
<gene>
    <name evidence="3" type="primary">tssA</name>
    <name evidence="3" type="ORF">H2515_05250</name>
</gene>
<dbReference type="InterPro" id="IPR017740">
    <property type="entry name" value="TssA-like"/>
</dbReference>
<dbReference type="PANTHER" id="PTHR37951">
    <property type="entry name" value="CYTOPLASMIC PROTEIN-RELATED"/>
    <property type="match status" value="1"/>
</dbReference>
<evidence type="ECO:0000256" key="1">
    <source>
        <dbReference type="SAM" id="MobiDB-lite"/>
    </source>
</evidence>
<reference evidence="3 4" key="1">
    <citation type="submission" date="2020-07" db="EMBL/GenBank/DDBJ databases">
        <title>Complete genome sequence analysis of Acidithiobacillus ferrivorans XJFY6S-08 reveals extreme environmental adaptation to alpine acid mine drainage.</title>
        <authorList>
            <person name="Yan L."/>
            <person name="Ni Y."/>
        </authorList>
    </citation>
    <scope>NUCLEOTIDE SEQUENCE [LARGE SCALE GENOMIC DNA]</scope>
    <source>
        <strain evidence="3 4">XJFY6S-08</strain>
    </source>
</reference>
<organism evidence="3 4">
    <name type="scientific">Acidithiobacillus ferrivorans</name>
    <dbReference type="NCBI Taxonomy" id="160808"/>
    <lineage>
        <taxon>Bacteria</taxon>
        <taxon>Pseudomonadati</taxon>
        <taxon>Pseudomonadota</taxon>
        <taxon>Acidithiobacillia</taxon>
        <taxon>Acidithiobacillales</taxon>
        <taxon>Acidithiobacillaceae</taxon>
        <taxon>Acidithiobacillus</taxon>
    </lineage>
</organism>
<accession>A0A7T4WGT3</accession>
<dbReference type="PANTHER" id="PTHR37951:SF1">
    <property type="entry name" value="TYPE VI SECRETION SYSTEM COMPONENT TSSA1"/>
    <property type="match status" value="1"/>
</dbReference>
<proteinExistence type="predicted"/>
<protein>
    <submittedName>
        <fullName evidence="3">Type VI secretion system protein TssA</fullName>
    </submittedName>
</protein>
<feature type="domain" description="ImpA N-terminal" evidence="2">
    <location>
        <begin position="8"/>
        <end position="130"/>
    </location>
</feature>
<name>A0A7T4WGT3_9PROT</name>
<feature type="region of interest" description="Disordered" evidence="1">
    <location>
        <begin position="248"/>
        <end position="278"/>
    </location>
</feature>
<evidence type="ECO:0000313" key="4">
    <source>
        <dbReference type="Proteomes" id="UP000595420"/>
    </source>
</evidence>
<evidence type="ECO:0000313" key="3">
    <source>
        <dbReference type="EMBL" id="QQD74195.1"/>
    </source>
</evidence>